<dbReference type="PANTHER" id="PTHR31223:SF70">
    <property type="entry name" value="LOG FAMILY PROTEIN YJL055W"/>
    <property type="match status" value="1"/>
</dbReference>
<dbReference type="Gene3D" id="3.40.50.450">
    <property type="match status" value="1"/>
</dbReference>
<keyword evidence="1" id="KW-0472">Membrane</keyword>
<gene>
    <name evidence="2" type="ORF">DSPE1174_LOCUS1262</name>
</gene>
<dbReference type="SUPFAM" id="SSF102405">
    <property type="entry name" value="MCP/YpsA-like"/>
    <property type="match status" value="1"/>
</dbReference>
<keyword evidence="1" id="KW-1133">Transmembrane helix</keyword>
<dbReference type="EMBL" id="HBGS01002417">
    <property type="protein sequence ID" value="CAD9371571.1"/>
    <property type="molecule type" value="Transcribed_RNA"/>
</dbReference>
<evidence type="ECO:0000313" key="2">
    <source>
        <dbReference type="EMBL" id="CAD9371571.1"/>
    </source>
</evidence>
<dbReference type="InterPro" id="IPR005269">
    <property type="entry name" value="LOG"/>
</dbReference>
<evidence type="ECO:0000256" key="1">
    <source>
        <dbReference type="SAM" id="Phobius"/>
    </source>
</evidence>
<dbReference type="GO" id="GO:0016799">
    <property type="term" value="F:hydrolase activity, hydrolyzing N-glycosyl compounds"/>
    <property type="evidence" value="ECO:0007669"/>
    <property type="project" value="TreeGrafter"/>
</dbReference>
<dbReference type="NCBIfam" id="TIGR00730">
    <property type="entry name" value="Rossman fold protein, TIGR00730 family"/>
    <property type="match status" value="1"/>
</dbReference>
<accession>A0A7S2ALL7</accession>
<proteinExistence type="predicted"/>
<sequence length="252" mass="27629">MRVLVYASSSRTTPDRFLDLATSLGKKLAEEGHTCVNGGGRTGCMGALNQACKDAGGKVVCVIHEKWVVDGEKFDFADEMLITRGGDLSERKSKLLENADCVISLPGGLGTFDEIMDVACRKQLGFVPEIPICVINARGFFDGLMSQIRRAVEEGLISLEKADTVHAEETAETALDWCTSQHKIARADPSQLNDDAVVPPPSVLEKEEESYVTSTLTILRNLAFLPPILFVYSWMFMQTISMFMKLSGEEAK</sequence>
<dbReference type="AlphaFoldDB" id="A0A7S2ALL7"/>
<evidence type="ECO:0008006" key="3">
    <source>
        <dbReference type="Google" id="ProtNLM"/>
    </source>
</evidence>
<reference evidence="2" key="1">
    <citation type="submission" date="2021-01" db="EMBL/GenBank/DDBJ databases">
        <authorList>
            <person name="Corre E."/>
            <person name="Pelletier E."/>
            <person name="Niang G."/>
            <person name="Scheremetjew M."/>
            <person name="Finn R."/>
            <person name="Kale V."/>
            <person name="Holt S."/>
            <person name="Cochrane G."/>
            <person name="Meng A."/>
            <person name="Brown T."/>
            <person name="Cohen L."/>
        </authorList>
    </citation>
    <scope>NUCLEOTIDE SEQUENCE</scope>
    <source>
        <strain evidence="2">CCMP1381</strain>
    </source>
</reference>
<name>A0A7S2ALL7_9STRA</name>
<dbReference type="GO" id="GO:0009691">
    <property type="term" value="P:cytokinin biosynthetic process"/>
    <property type="evidence" value="ECO:0007669"/>
    <property type="project" value="InterPro"/>
</dbReference>
<dbReference type="Pfam" id="PF03641">
    <property type="entry name" value="Lysine_decarbox"/>
    <property type="match status" value="1"/>
</dbReference>
<protein>
    <recommendedName>
        <fullName evidence="3">Cytokinin riboside 5'-monophosphate phosphoribohydrolase</fullName>
    </recommendedName>
</protein>
<feature type="transmembrane region" description="Helical" evidence="1">
    <location>
        <begin position="218"/>
        <end position="237"/>
    </location>
</feature>
<dbReference type="GO" id="GO:0005829">
    <property type="term" value="C:cytosol"/>
    <property type="evidence" value="ECO:0007669"/>
    <property type="project" value="TreeGrafter"/>
</dbReference>
<organism evidence="2">
    <name type="scientific">Octactis speculum</name>
    <dbReference type="NCBI Taxonomy" id="3111310"/>
    <lineage>
        <taxon>Eukaryota</taxon>
        <taxon>Sar</taxon>
        <taxon>Stramenopiles</taxon>
        <taxon>Ochrophyta</taxon>
        <taxon>Dictyochophyceae</taxon>
        <taxon>Dictyochales</taxon>
        <taxon>Dictyochaceae</taxon>
        <taxon>Octactis</taxon>
    </lineage>
</organism>
<dbReference type="PANTHER" id="PTHR31223">
    <property type="entry name" value="LOG FAMILY PROTEIN YJL055W"/>
    <property type="match status" value="1"/>
</dbReference>
<dbReference type="InterPro" id="IPR031100">
    <property type="entry name" value="LOG_fam"/>
</dbReference>
<keyword evidence="1" id="KW-0812">Transmembrane</keyword>